<organism evidence="2 3">
    <name type="scientific">Pleurodeles waltl</name>
    <name type="common">Iberian ribbed newt</name>
    <dbReference type="NCBI Taxonomy" id="8319"/>
    <lineage>
        <taxon>Eukaryota</taxon>
        <taxon>Metazoa</taxon>
        <taxon>Chordata</taxon>
        <taxon>Craniata</taxon>
        <taxon>Vertebrata</taxon>
        <taxon>Euteleostomi</taxon>
        <taxon>Amphibia</taxon>
        <taxon>Batrachia</taxon>
        <taxon>Caudata</taxon>
        <taxon>Salamandroidea</taxon>
        <taxon>Salamandridae</taxon>
        <taxon>Pleurodelinae</taxon>
        <taxon>Pleurodeles</taxon>
    </lineage>
</organism>
<evidence type="ECO:0000256" key="1">
    <source>
        <dbReference type="SAM" id="MobiDB-lite"/>
    </source>
</evidence>
<protein>
    <submittedName>
        <fullName evidence="2">Uncharacterized protein</fullName>
    </submittedName>
</protein>
<gene>
    <name evidence="2" type="ORF">NDU88_005868</name>
</gene>
<name>A0AAV7PJD5_PLEWA</name>
<comment type="caution">
    <text evidence="2">The sequence shown here is derived from an EMBL/GenBank/DDBJ whole genome shotgun (WGS) entry which is preliminary data.</text>
</comment>
<dbReference type="AlphaFoldDB" id="A0AAV7PJD5"/>
<feature type="compositionally biased region" description="Polar residues" evidence="1">
    <location>
        <begin position="1"/>
        <end position="12"/>
    </location>
</feature>
<feature type="compositionally biased region" description="Basic residues" evidence="1">
    <location>
        <begin position="36"/>
        <end position="48"/>
    </location>
</feature>
<evidence type="ECO:0000313" key="3">
    <source>
        <dbReference type="Proteomes" id="UP001066276"/>
    </source>
</evidence>
<keyword evidence="3" id="KW-1185">Reference proteome</keyword>
<dbReference type="EMBL" id="JANPWB010000011">
    <property type="protein sequence ID" value="KAJ1127466.1"/>
    <property type="molecule type" value="Genomic_DNA"/>
</dbReference>
<accession>A0AAV7PJD5</accession>
<sequence length="122" mass="13405">MLTVPASPSWSAAPQKAPRQRYTGRGFQGRQLRSSGRGRKPERRRRRGALGSANPRRGGHFKTGVEFGNSCPAAWAFGCDVVRGRAGVWARLAERPRTQIYHGHRINGSSSNSHCLIGSPRI</sequence>
<proteinExistence type="predicted"/>
<dbReference type="Proteomes" id="UP001066276">
    <property type="component" value="Chromosome 7"/>
</dbReference>
<feature type="compositionally biased region" description="Low complexity" evidence="1">
    <location>
        <begin position="24"/>
        <end position="35"/>
    </location>
</feature>
<feature type="region of interest" description="Disordered" evidence="1">
    <location>
        <begin position="1"/>
        <end position="62"/>
    </location>
</feature>
<evidence type="ECO:0000313" key="2">
    <source>
        <dbReference type="EMBL" id="KAJ1127466.1"/>
    </source>
</evidence>
<reference evidence="2" key="1">
    <citation type="journal article" date="2022" name="bioRxiv">
        <title>Sequencing and chromosome-scale assembly of the giantPleurodeles waltlgenome.</title>
        <authorList>
            <person name="Brown T."/>
            <person name="Elewa A."/>
            <person name="Iarovenko S."/>
            <person name="Subramanian E."/>
            <person name="Araus A.J."/>
            <person name="Petzold A."/>
            <person name="Susuki M."/>
            <person name="Suzuki K.-i.T."/>
            <person name="Hayashi T."/>
            <person name="Toyoda A."/>
            <person name="Oliveira C."/>
            <person name="Osipova E."/>
            <person name="Leigh N.D."/>
            <person name="Simon A."/>
            <person name="Yun M.H."/>
        </authorList>
    </citation>
    <scope>NUCLEOTIDE SEQUENCE</scope>
    <source>
        <strain evidence="2">20211129_DDA</strain>
        <tissue evidence="2">Liver</tissue>
    </source>
</reference>